<proteinExistence type="predicted"/>
<dbReference type="EC" id="2.7.11.-" evidence="2"/>
<evidence type="ECO:0000313" key="2">
    <source>
        <dbReference type="EMBL" id="KNX40830.1"/>
    </source>
</evidence>
<keyword evidence="2" id="KW-0808">Transferase</keyword>
<dbReference type="InterPro" id="IPR011104">
    <property type="entry name" value="Hpr_kin/Pase_C"/>
</dbReference>
<dbReference type="Gene3D" id="3.40.50.300">
    <property type="entry name" value="P-loop containing nucleotide triphosphate hydrolases"/>
    <property type="match status" value="1"/>
</dbReference>
<keyword evidence="3" id="KW-1185">Reference proteome</keyword>
<dbReference type="STRING" id="74031.SAMN04488077_10744"/>
<dbReference type="Pfam" id="PF07475">
    <property type="entry name" value="Hpr_kinase_C"/>
    <property type="match status" value="1"/>
</dbReference>
<evidence type="ECO:0000259" key="1">
    <source>
        <dbReference type="Pfam" id="PF07475"/>
    </source>
</evidence>
<evidence type="ECO:0000313" key="3">
    <source>
        <dbReference type="Proteomes" id="UP000037046"/>
    </source>
</evidence>
<organism evidence="2 3">
    <name type="scientific">Roseovarius tolerans</name>
    <dbReference type="NCBI Taxonomy" id="74031"/>
    <lineage>
        <taxon>Bacteria</taxon>
        <taxon>Pseudomonadati</taxon>
        <taxon>Pseudomonadota</taxon>
        <taxon>Alphaproteobacteria</taxon>
        <taxon>Rhodobacterales</taxon>
        <taxon>Roseobacteraceae</taxon>
        <taxon>Roseovarius</taxon>
    </lineage>
</organism>
<name>A0A0L6CT22_9RHOB</name>
<dbReference type="GO" id="GO:0005524">
    <property type="term" value="F:ATP binding"/>
    <property type="evidence" value="ECO:0007669"/>
    <property type="project" value="InterPro"/>
</dbReference>
<reference evidence="3" key="1">
    <citation type="submission" date="2015-07" db="EMBL/GenBank/DDBJ databases">
        <title>Draft Genome Sequence of Roseovarius tolerans EL-164, a producer of N-Acylated Alanine Methyl Esters (NAMEs).</title>
        <authorList>
            <person name="Voget S."/>
            <person name="Bruns H."/>
            <person name="Wagner-Doebler I."/>
            <person name="Schulz S."/>
            <person name="Daniel R."/>
        </authorList>
    </citation>
    <scope>NUCLEOTIDE SEQUENCE [LARGE SCALE GENOMIC DNA]</scope>
    <source>
        <strain evidence="3">EL-164</strain>
    </source>
</reference>
<sequence length="166" mass="17945">MPMQPPIRSARALSWACRSDPVTTHAPAQESVVHATCVALEGRAALIRGTAGQGKSGLALQLIALGATLVADDRTRLWRDGDRLMADAPDTIRGRIEARGLGILHLPQTGPAPVACVVDLDRNETDRLPPLRHETVMDLYLPSFGKSPHPHFPAAILLYLRYGTMS</sequence>
<gene>
    <name evidence="2" type="primary">hprK</name>
    <name evidence="2" type="ORF">ROTO_26480</name>
</gene>
<dbReference type="CDD" id="cd01918">
    <property type="entry name" value="HprK_C"/>
    <property type="match status" value="1"/>
</dbReference>
<dbReference type="Proteomes" id="UP000037046">
    <property type="component" value="Unassembled WGS sequence"/>
</dbReference>
<accession>A0A0L6CT22</accession>
<dbReference type="RefSeq" id="WP_235575859.1">
    <property type="nucleotide sequence ID" value="NZ_LGVV01000039.1"/>
</dbReference>
<dbReference type="EMBL" id="LGVV01000039">
    <property type="protein sequence ID" value="KNX40830.1"/>
    <property type="molecule type" value="Genomic_DNA"/>
</dbReference>
<keyword evidence="2" id="KW-0418">Kinase</keyword>
<dbReference type="GO" id="GO:0006109">
    <property type="term" value="P:regulation of carbohydrate metabolic process"/>
    <property type="evidence" value="ECO:0007669"/>
    <property type="project" value="InterPro"/>
</dbReference>
<comment type="caution">
    <text evidence="2">The sequence shown here is derived from an EMBL/GenBank/DDBJ whole genome shotgun (WGS) entry which is preliminary data.</text>
</comment>
<dbReference type="AlphaFoldDB" id="A0A0L6CT22"/>
<protein>
    <submittedName>
        <fullName evidence="2">HPr kinase/phosphorylase</fullName>
        <ecNumber evidence="2">2.7.11.-</ecNumber>
    </submittedName>
</protein>
<dbReference type="InterPro" id="IPR027417">
    <property type="entry name" value="P-loop_NTPase"/>
</dbReference>
<dbReference type="GO" id="GO:0000155">
    <property type="term" value="F:phosphorelay sensor kinase activity"/>
    <property type="evidence" value="ECO:0007669"/>
    <property type="project" value="InterPro"/>
</dbReference>
<dbReference type="PATRIC" id="fig|74031.6.peg.2699"/>
<dbReference type="SUPFAM" id="SSF53795">
    <property type="entry name" value="PEP carboxykinase-like"/>
    <property type="match status" value="1"/>
</dbReference>
<feature type="domain" description="HPr kinase/phosphorylase C-terminal" evidence="1">
    <location>
        <begin position="28"/>
        <end position="106"/>
    </location>
</feature>